<evidence type="ECO:0000313" key="3">
    <source>
        <dbReference type="Proteomes" id="UP000283128"/>
    </source>
</evidence>
<evidence type="ECO:0008006" key="4">
    <source>
        <dbReference type="Google" id="ProtNLM"/>
    </source>
</evidence>
<reference evidence="2 3" key="1">
    <citation type="submission" date="2019-01" db="EMBL/GenBank/DDBJ databases">
        <title>Genome sequences of Streptomyces and Rhizobium isolates collected from root and soil.</title>
        <authorList>
            <person name="Chhettri S."/>
            <person name="Sevigny J.L."/>
            <person name="Sen A."/>
            <person name="Ennis N."/>
            <person name="Tisa L."/>
        </authorList>
    </citation>
    <scope>NUCLEOTIDE SEQUENCE [LARGE SCALE GENOMIC DNA]</scope>
    <source>
        <strain evidence="2 3">San01</strain>
    </source>
</reference>
<keyword evidence="3" id="KW-1185">Reference proteome</keyword>
<comment type="caution">
    <text evidence="2">The sequence shown here is derived from an EMBL/GenBank/DDBJ whole genome shotgun (WGS) entry which is preliminary data.</text>
</comment>
<gene>
    <name evidence="2" type="ORF">EOT10_37710</name>
</gene>
<evidence type="ECO:0000313" key="2">
    <source>
        <dbReference type="EMBL" id="RVU15865.1"/>
    </source>
</evidence>
<name>A0A437P0W6_9ACTN</name>
<organism evidence="2 3">
    <name type="scientific">Streptomyces antnestii</name>
    <dbReference type="NCBI Taxonomy" id="2494256"/>
    <lineage>
        <taxon>Bacteria</taxon>
        <taxon>Bacillati</taxon>
        <taxon>Actinomycetota</taxon>
        <taxon>Actinomycetes</taxon>
        <taxon>Kitasatosporales</taxon>
        <taxon>Streptomycetaceae</taxon>
        <taxon>Streptomyces</taxon>
    </lineage>
</organism>
<keyword evidence="1" id="KW-1133">Transmembrane helix</keyword>
<accession>A0A437P0W6</accession>
<dbReference type="AlphaFoldDB" id="A0A437P0W6"/>
<evidence type="ECO:0000256" key="1">
    <source>
        <dbReference type="SAM" id="Phobius"/>
    </source>
</evidence>
<keyword evidence="1" id="KW-0812">Transmembrane</keyword>
<protein>
    <recommendedName>
        <fullName evidence="4">Holin</fullName>
    </recommendedName>
</protein>
<sequence length="60" mass="6318">MPDLMEDALAALGRGLLTQLPAQLVVGIAAAAVTGWISRRYTCDHVKTTEDKSPAGPDKP</sequence>
<keyword evidence="1" id="KW-0472">Membrane</keyword>
<feature type="transmembrane region" description="Helical" evidence="1">
    <location>
        <begin position="20"/>
        <end position="37"/>
    </location>
</feature>
<dbReference type="RefSeq" id="WP_127832908.1">
    <property type="nucleotide sequence ID" value="NZ_RZYA01000030.1"/>
</dbReference>
<dbReference type="Proteomes" id="UP000283128">
    <property type="component" value="Unassembled WGS sequence"/>
</dbReference>
<proteinExistence type="predicted"/>
<dbReference type="EMBL" id="RZYA01000030">
    <property type="protein sequence ID" value="RVU15865.1"/>
    <property type="molecule type" value="Genomic_DNA"/>
</dbReference>